<dbReference type="Pfam" id="PF02823">
    <property type="entry name" value="ATP-synt_DE_N"/>
    <property type="match status" value="1"/>
</dbReference>
<keyword evidence="5 8" id="KW-0472">Membrane</keyword>
<keyword evidence="12" id="KW-1185">Reference proteome</keyword>
<dbReference type="EMBL" id="JBHSFO010000014">
    <property type="protein sequence ID" value="MFC4605733.1"/>
    <property type="molecule type" value="Genomic_DNA"/>
</dbReference>
<comment type="subunit">
    <text evidence="8 9">F-type ATPases have 2 components, CF(1) - the catalytic core - and CF(0) - the membrane proton channel. CF(1) has five subunits: alpha(3), beta(3), gamma(1), delta(1), epsilon(1). CF(0) has three main subunits: a, b and c.</text>
</comment>
<accession>A0ABV9FUT4</accession>
<evidence type="ECO:0000256" key="6">
    <source>
        <dbReference type="ARBA" id="ARBA00023196"/>
    </source>
</evidence>
<dbReference type="InterPro" id="IPR001469">
    <property type="entry name" value="ATP_synth_F1_dsu/esu"/>
</dbReference>
<dbReference type="CDD" id="cd12152">
    <property type="entry name" value="F1-ATPase_delta"/>
    <property type="match status" value="1"/>
</dbReference>
<sequence>MAEMTVELVAVERRLWSGAATLVSAQTTEGEIGIMPGHEPVLGQLIEGGTVSITSVDGERVVAAVHGGFLSVTATTVTILAESADMAQDIDVDAAKAVLAENSEDLEAIAVAKGQLRAVERA</sequence>
<keyword evidence="3 8" id="KW-0813">Transport</keyword>
<keyword evidence="6 8" id="KW-0139">CF(1)</keyword>
<dbReference type="RefSeq" id="WP_378419479.1">
    <property type="nucleotide sequence ID" value="NZ_JBHSFO010000014.1"/>
</dbReference>
<dbReference type="HAMAP" id="MF_00530">
    <property type="entry name" value="ATP_synth_epsil_bac"/>
    <property type="match status" value="1"/>
</dbReference>
<name>A0ABV9FUT4_9NOCA</name>
<dbReference type="NCBIfam" id="NF009977">
    <property type="entry name" value="PRK13442.1"/>
    <property type="match status" value="1"/>
</dbReference>
<dbReference type="InterPro" id="IPR020546">
    <property type="entry name" value="ATP_synth_F1_dsu/esu_N"/>
</dbReference>
<evidence type="ECO:0000256" key="9">
    <source>
        <dbReference type="RuleBase" id="RU003656"/>
    </source>
</evidence>
<evidence type="ECO:0000259" key="10">
    <source>
        <dbReference type="Pfam" id="PF02823"/>
    </source>
</evidence>
<dbReference type="NCBIfam" id="NF001852">
    <property type="entry name" value="PRK00571.2-5"/>
    <property type="match status" value="1"/>
</dbReference>
<dbReference type="NCBIfam" id="TIGR01216">
    <property type="entry name" value="ATP_synt_epsi"/>
    <property type="match status" value="1"/>
</dbReference>
<feature type="domain" description="ATP synthase F1 complex delta/epsilon subunit N-terminal" evidence="10">
    <location>
        <begin position="4"/>
        <end position="84"/>
    </location>
</feature>
<protein>
    <recommendedName>
        <fullName evidence="8">ATP synthase epsilon chain</fullName>
    </recommendedName>
    <alternativeName>
        <fullName evidence="8">ATP synthase F1 sector epsilon subunit</fullName>
    </alternativeName>
    <alternativeName>
        <fullName evidence="8">F-ATPase epsilon subunit</fullName>
    </alternativeName>
</protein>
<evidence type="ECO:0000256" key="7">
    <source>
        <dbReference type="ARBA" id="ARBA00023310"/>
    </source>
</evidence>
<dbReference type="SUPFAM" id="SSF51344">
    <property type="entry name" value="Epsilon subunit of F1F0-ATP synthase N-terminal domain"/>
    <property type="match status" value="1"/>
</dbReference>
<evidence type="ECO:0000313" key="12">
    <source>
        <dbReference type="Proteomes" id="UP001595914"/>
    </source>
</evidence>
<keyword evidence="7 8" id="KW-0066">ATP synthesis</keyword>
<comment type="similarity">
    <text evidence="2 8 9">Belongs to the ATPase epsilon chain family.</text>
</comment>
<comment type="function">
    <text evidence="8">Produces ATP from ADP in the presence of a proton gradient across the membrane.</text>
</comment>
<evidence type="ECO:0000256" key="3">
    <source>
        <dbReference type="ARBA" id="ARBA00022448"/>
    </source>
</evidence>
<keyword evidence="8" id="KW-1003">Cell membrane</keyword>
<dbReference type="PANTHER" id="PTHR13822">
    <property type="entry name" value="ATP SYNTHASE DELTA/EPSILON CHAIN"/>
    <property type="match status" value="1"/>
</dbReference>
<comment type="caution">
    <text evidence="11">The sequence shown here is derived from an EMBL/GenBank/DDBJ whole genome shotgun (WGS) entry which is preliminary data.</text>
</comment>
<evidence type="ECO:0000256" key="4">
    <source>
        <dbReference type="ARBA" id="ARBA00023065"/>
    </source>
</evidence>
<gene>
    <name evidence="8" type="primary">atpC</name>
    <name evidence="11" type="ORF">ACFO6S_18690</name>
</gene>
<dbReference type="InterPro" id="IPR036771">
    <property type="entry name" value="ATPsynth_dsu/esu_N"/>
</dbReference>
<evidence type="ECO:0000256" key="2">
    <source>
        <dbReference type="ARBA" id="ARBA00005712"/>
    </source>
</evidence>
<organism evidence="11 12">
    <name type="scientific">Rhodococcus kronopolitis</name>
    <dbReference type="NCBI Taxonomy" id="1460226"/>
    <lineage>
        <taxon>Bacteria</taxon>
        <taxon>Bacillati</taxon>
        <taxon>Actinomycetota</taxon>
        <taxon>Actinomycetes</taxon>
        <taxon>Mycobacteriales</taxon>
        <taxon>Nocardiaceae</taxon>
        <taxon>Rhodococcus</taxon>
    </lineage>
</organism>
<proteinExistence type="inferred from homology"/>
<keyword evidence="4 8" id="KW-0406">Ion transport</keyword>
<comment type="subcellular location">
    <subcellularLocation>
        <location evidence="1 8">Cell membrane</location>
        <topology evidence="1 8">Peripheral membrane protein</topology>
    </subcellularLocation>
</comment>
<keyword evidence="8" id="KW-0375">Hydrogen ion transport</keyword>
<evidence type="ECO:0000313" key="11">
    <source>
        <dbReference type="EMBL" id="MFC4605733.1"/>
    </source>
</evidence>
<reference evidence="12" key="1">
    <citation type="journal article" date="2019" name="Int. J. Syst. Evol. Microbiol.">
        <title>The Global Catalogue of Microorganisms (GCM) 10K type strain sequencing project: providing services to taxonomists for standard genome sequencing and annotation.</title>
        <authorList>
            <consortium name="The Broad Institute Genomics Platform"/>
            <consortium name="The Broad Institute Genome Sequencing Center for Infectious Disease"/>
            <person name="Wu L."/>
            <person name="Ma J."/>
        </authorList>
    </citation>
    <scope>NUCLEOTIDE SEQUENCE [LARGE SCALE GENOMIC DNA]</scope>
    <source>
        <strain evidence="12">CCUG 54520</strain>
    </source>
</reference>
<dbReference type="Gene3D" id="2.60.15.10">
    <property type="entry name" value="F0F1 ATP synthase delta/epsilon subunit, N-terminal"/>
    <property type="match status" value="1"/>
</dbReference>
<dbReference type="Proteomes" id="UP001595914">
    <property type="component" value="Unassembled WGS sequence"/>
</dbReference>
<dbReference type="PANTHER" id="PTHR13822:SF10">
    <property type="entry name" value="ATP SYNTHASE EPSILON CHAIN, CHLOROPLASTIC"/>
    <property type="match status" value="1"/>
</dbReference>
<evidence type="ECO:0000256" key="5">
    <source>
        <dbReference type="ARBA" id="ARBA00023136"/>
    </source>
</evidence>
<evidence type="ECO:0000256" key="1">
    <source>
        <dbReference type="ARBA" id="ARBA00004202"/>
    </source>
</evidence>
<evidence type="ECO:0000256" key="8">
    <source>
        <dbReference type="HAMAP-Rule" id="MF_00530"/>
    </source>
</evidence>